<sequence>MRVLLTTLLVAFAVAQKGGLEDELKNVFGTAPGLETIKVNPTETPPTLVGRDGAPCKCLPYYLCDKDHNGIDYNNASVTGWGKLDIRFGEDDEKPTRKCQETVELCCTIPKELEPITSSTETPIDPVTVKPVKPKLKGCGYRNPKGVDFTITGGTGREAEYGEFPWVVALIASNGSLVGVGGIIHPQVIITGAHIATKFTPGTLKIRAGEWDTSTMKERLPYQEREIHEIYSHHDFHPKSLRNDLALLQLTEPLNLDEHINMICLPEQDESFDTSVGCIANGWGKTVFGAKGIYAVIMKKVEINMVPYNRCLTLLRRTRLGPDFTLHNSFVCAGGEEGKDLCTGDGGAPLACPMGDDRFKLAGLVAWGIGCGGKDIPSVFAGVSNFRDMIDAKMNEWGYGVSSYTI</sequence>
<gene>
    <name evidence="1" type="ORF">K1T71_014666</name>
</gene>
<comment type="caution">
    <text evidence="1">The sequence shown here is derived from an EMBL/GenBank/DDBJ whole genome shotgun (WGS) entry which is preliminary data.</text>
</comment>
<keyword evidence="2" id="KW-1185">Reference proteome</keyword>
<organism evidence="1 2">
    <name type="scientific">Dendrolimus kikuchii</name>
    <dbReference type="NCBI Taxonomy" id="765133"/>
    <lineage>
        <taxon>Eukaryota</taxon>
        <taxon>Metazoa</taxon>
        <taxon>Ecdysozoa</taxon>
        <taxon>Arthropoda</taxon>
        <taxon>Hexapoda</taxon>
        <taxon>Insecta</taxon>
        <taxon>Pterygota</taxon>
        <taxon>Neoptera</taxon>
        <taxon>Endopterygota</taxon>
        <taxon>Lepidoptera</taxon>
        <taxon>Glossata</taxon>
        <taxon>Ditrysia</taxon>
        <taxon>Bombycoidea</taxon>
        <taxon>Lasiocampidae</taxon>
        <taxon>Dendrolimus</taxon>
    </lineage>
</organism>
<proteinExistence type="predicted"/>
<name>A0ACC1CEN2_9NEOP</name>
<evidence type="ECO:0000313" key="2">
    <source>
        <dbReference type="Proteomes" id="UP000824533"/>
    </source>
</evidence>
<protein>
    <submittedName>
        <fullName evidence="1">Uncharacterized protein</fullName>
    </submittedName>
</protein>
<dbReference type="Proteomes" id="UP000824533">
    <property type="component" value="Linkage Group LG29"/>
</dbReference>
<reference evidence="1 2" key="1">
    <citation type="journal article" date="2021" name="Front. Genet.">
        <title>Chromosome-Level Genome Assembly Reveals Significant Gene Expansion in the Toll and IMD Signaling Pathways of Dendrolimus kikuchii.</title>
        <authorList>
            <person name="Zhou J."/>
            <person name="Wu P."/>
            <person name="Xiong Z."/>
            <person name="Liu N."/>
            <person name="Zhao N."/>
            <person name="Ji M."/>
            <person name="Qiu Y."/>
            <person name="Yang B."/>
        </authorList>
    </citation>
    <scope>NUCLEOTIDE SEQUENCE [LARGE SCALE GENOMIC DNA]</scope>
    <source>
        <strain evidence="1">Ann1</strain>
    </source>
</reference>
<evidence type="ECO:0000313" key="1">
    <source>
        <dbReference type="EMBL" id="KAJ0170060.1"/>
    </source>
</evidence>
<dbReference type="EMBL" id="CM034415">
    <property type="protein sequence ID" value="KAJ0170060.1"/>
    <property type="molecule type" value="Genomic_DNA"/>
</dbReference>
<accession>A0ACC1CEN2</accession>